<organism evidence="2 3">
    <name type="scientific">Palaeococcus pacificus DY20341</name>
    <dbReference type="NCBI Taxonomy" id="1343739"/>
    <lineage>
        <taxon>Archaea</taxon>
        <taxon>Methanobacteriati</taxon>
        <taxon>Methanobacteriota</taxon>
        <taxon>Thermococci</taxon>
        <taxon>Thermococcales</taxon>
        <taxon>Thermococcaceae</taxon>
        <taxon>Palaeococcus</taxon>
    </lineage>
</organism>
<evidence type="ECO:0000313" key="2">
    <source>
        <dbReference type="EMBL" id="AIF69585.1"/>
    </source>
</evidence>
<reference evidence="2 3" key="2">
    <citation type="journal article" date="2015" name="Genome Announc.">
        <title>Complete Genome Sequence of Hyperthermophilic Piezophilic Archaeon Palaeococcus pacificus DY20341T, Isolated from Deep-Sea Hydrothermal Sediments.</title>
        <authorList>
            <person name="Zeng X."/>
            <person name="Jebbar M."/>
            <person name="Shao Z."/>
        </authorList>
    </citation>
    <scope>NUCLEOTIDE SEQUENCE [LARGE SCALE GENOMIC DNA]</scope>
    <source>
        <strain evidence="2 3">DY20341</strain>
    </source>
</reference>
<proteinExistence type="inferred from homology"/>
<dbReference type="eggNOG" id="arCOG02197">
    <property type="taxonomic scope" value="Archaea"/>
</dbReference>
<dbReference type="InterPro" id="IPR013926">
    <property type="entry name" value="CGI121/TPRKB"/>
</dbReference>
<dbReference type="KEGG" id="ppac:PAP_05925"/>
<reference evidence="3" key="1">
    <citation type="submission" date="2013-06" db="EMBL/GenBank/DDBJ databases">
        <title>Complete Genome Sequence of Hyperthermophilic Palaeococcus pacificus DY20341T, Isolated from a Deep-Sea Hydrothermal Sediments.</title>
        <authorList>
            <person name="Zeng X."/>
            <person name="Shao Z."/>
        </authorList>
    </citation>
    <scope>NUCLEOTIDE SEQUENCE [LARGE SCALE GENOMIC DNA]</scope>
    <source>
        <strain evidence="3">DY20341</strain>
    </source>
</reference>
<dbReference type="Gene3D" id="3.30.2380.10">
    <property type="entry name" value="CGI121/TPRKB"/>
    <property type="match status" value="1"/>
</dbReference>
<keyword evidence="3" id="KW-1185">Reference proteome</keyword>
<dbReference type="OrthoDB" id="85996at2157"/>
<name>A0A075LS74_9EURY</name>
<dbReference type="Proteomes" id="UP000027981">
    <property type="component" value="Chromosome"/>
</dbReference>
<evidence type="ECO:0000313" key="3">
    <source>
        <dbReference type="Proteomes" id="UP000027981"/>
    </source>
</evidence>
<dbReference type="RefSeq" id="WP_048165128.1">
    <property type="nucleotide sequence ID" value="NZ_CP006019.1"/>
</dbReference>
<dbReference type="STRING" id="1343739.PAP_05925"/>
<sequence>MKVIQWNKNEIAIERVVVNDISEILSKLEDNMQIANVACWEQLAFATILALKSAERKTNKAKTVRGEILIRLVGTLQIHEAIRKAGVKEGENFIVAFGENASNHLREFIQKNNLKTVPIEDCSKDKAKSLMELSAIVDVL</sequence>
<dbReference type="InterPro" id="IPR036504">
    <property type="entry name" value="CGI121/TPRKB_sf"/>
</dbReference>
<comment type="similarity">
    <text evidence="1">Belongs to the CGI121/TPRKB family.</text>
</comment>
<dbReference type="HOGENOM" id="CLU_1830686_0_0_2"/>
<accession>A0A075LS74</accession>
<dbReference type="EMBL" id="CP006019">
    <property type="protein sequence ID" value="AIF69585.1"/>
    <property type="molecule type" value="Genomic_DNA"/>
</dbReference>
<dbReference type="GeneID" id="24842308"/>
<dbReference type="AlphaFoldDB" id="A0A075LS74"/>
<protein>
    <submittedName>
        <fullName evidence="2">Uncharacterized protein</fullName>
    </submittedName>
</protein>
<gene>
    <name evidence="2" type="ORF">PAP_05925</name>
</gene>
<dbReference type="Pfam" id="PF08617">
    <property type="entry name" value="CGI-121"/>
    <property type="match status" value="1"/>
</dbReference>
<dbReference type="SUPFAM" id="SSF143870">
    <property type="entry name" value="PF0523-like"/>
    <property type="match status" value="1"/>
</dbReference>
<evidence type="ECO:0000256" key="1">
    <source>
        <dbReference type="ARBA" id="ARBA00005546"/>
    </source>
</evidence>
<dbReference type="NCBIfam" id="NF011465">
    <property type="entry name" value="PRK14886.1-1"/>
    <property type="match status" value="1"/>
</dbReference>